<evidence type="ECO:0000313" key="1">
    <source>
        <dbReference type="EMBL" id="PSB25360.1"/>
    </source>
</evidence>
<keyword evidence="2" id="KW-1185">Reference proteome</keyword>
<proteinExistence type="predicted"/>
<reference evidence="2" key="1">
    <citation type="submission" date="2018-02" db="EMBL/GenBank/DDBJ databases">
        <authorList>
            <person name="Moore K."/>
            <person name="Momper L."/>
        </authorList>
    </citation>
    <scope>NUCLEOTIDE SEQUENCE [LARGE SCALE GENOMIC DNA]</scope>
    <source>
        <strain evidence="2">ULC18</strain>
    </source>
</reference>
<reference evidence="1 2" key="2">
    <citation type="submission" date="2018-03" db="EMBL/GenBank/DDBJ databases">
        <title>The ancient ancestry and fast evolution of plastids.</title>
        <authorList>
            <person name="Moore K.R."/>
            <person name="Magnabosco C."/>
            <person name="Momper L."/>
            <person name="Gold D.A."/>
            <person name="Bosak T."/>
            <person name="Fournier G.P."/>
        </authorList>
    </citation>
    <scope>NUCLEOTIDE SEQUENCE [LARGE SCALE GENOMIC DNA]</scope>
    <source>
        <strain evidence="1 2">ULC18</strain>
    </source>
</reference>
<protein>
    <submittedName>
        <fullName evidence="1">Uncharacterized protein</fullName>
    </submittedName>
</protein>
<dbReference type="Proteomes" id="UP000239576">
    <property type="component" value="Unassembled WGS sequence"/>
</dbReference>
<accession>A0A2T1DXZ9</accession>
<sequence>MACCIYCIDNDILQKLATLDLFDETITLFDANPEQINILPTAKFKFQRDWEKLQKGRSRNPEARFINYEKTIELAEKLPQIADAKIDQSLFVQLSEFEGIDKGEAILTAYAAQILQETEPSQAFIFTGDKNYLRALAGVEIAIIQENFSHKFWCLEQLVLKAIDAYGFEAVRDKIAPVRECDKAIKAVFGSGEFSTLENSLTTLNSYIETLREETGSLLHPYPNEP</sequence>
<dbReference type="EMBL" id="PVWK01000126">
    <property type="protein sequence ID" value="PSB25360.1"/>
    <property type="molecule type" value="Genomic_DNA"/>
</dbReference>
<name>A0A2T1DXZ9_9CYAN</name>
<gene>
    <name evidence="1" type="ORF">C7B82_23820</name>
</gene>
<evidence type="ECO:0000313" key="2">
    <source>
        <dbReference type="Proteomes" id="UP000239576"/>
    </source>
</evidence>
<organism evidence="1 2">
    <name type="scientific">Stenomitos frigidus ULC18</name>
    <dbReference type="NCBI Taxonomy" id="2107698"/>
    <lineage>
        <taxon>Bacteria</taxon>
        <taxon>Bacillati</taxon>
        <taxon>Cyanobacteriota</taxon>
        <taxon>Cyanophyceae</taxon>
        <taxon>Leptolyngbyales</taxon>
        <taxon>Leptolyngbyaceae</taxon>
        <taxon>Stenomitos</taxon>
    </lineage>
</organism>
<dbReference type="AlphaFoldDB" id="A0A2T1DXZ9"/>
<comment type="caution">
    <text evidence="1">The sequence shown here is derived from an EMBL/GenBank/DDBJ whole genome shotgun (WGS) entry which is preliminary data.</text>
</comment>